<feature type="transmembrane region" description="Helical" evidence="1">
    <location>
        <begin position="94"/>
        <end position="115"/>
    </location>
</feature>
<dbReference type="EMBL" id="JAANQT010002751">
    <property type="protein sequence ID" value="KAG1301896.1"/>
    <property type="molecule type" value="Genomic_DNA"/>
</dbReference>
<name>A0A9P6WZC6_RHIOR</name>
<gene>
    <name evidence="2" type="ORF">G6F64_011393</name>
</gene>
<feature type="transmembrane region" description="Helical" evidence="1">
    <location>
        <begin position="71"/>
        <end position="88"/>
    </location>
</feature>
<sequence length="214" mass="24389">MLLLSLKRSNGPLKKLQILVKYSTLPKQAAGKFTSNKLIAEPLNTKNNINEVQRTLVYIGPFAETMKRYKMTASFFGICGIIAVPGLISTGQAPILSVALAGISAISPAIFVHFYTRGYVTKLIVYDDIKKVERERKRPKEMKDKFIGLETISFWGRFKEENMWLSQLKYKSTTKGLVWQQNTGSKHIFTLEREIIEADPYLNALSKRIQRKQV</sequence>
<keyword evidence="1" id="KW-0472">Membrane</keyword>
<dbReference type="OrthoDB" id="2386090at2759"/>
<keyword evidence="1" id="KW-1133">Transmembrane helix</keyword>
<keyword evidence="3" id="KW-1185">Reference proteome</keyword>
<evidence type="ECO:0000256" key="1">
    <source>
        <dbReference type="SAM" id="Phobius"/>
    </source>
</evidence>
<evidence type="ECO:0000313" key="2">
    <source>
        <dbReference type="EMBL" id="KAG1301896.1"/>
    </source>
</evidence>
<proteinExistence type="predicted"/>
<dbReference type="AlphaFoldDB" id="A0A9P6WZC6"/>
<keyword evidence="1" id="KW-0812">Transmembrane</keyword>
<reference evidence="2" key="1">
    <citation type="journal article" date="2020" name="Microb. Genom.">
        <title>Genetic diversity of clinical and environmental Mucorales isolates obtained from an investigation of mucormycosis cases among solid organ transplant recipients.</title>
        <authorList>
            <person name="Nguyen M.H."/>
            <person name="Kaul D."/>
            <person name="Muto C."/>
            <person name="Cheng S.J."/>
            <person name="Richter R.A."/>
            <person name="Bruno V.M."/>
            <person name="Liu G."/>
            <person name="Beyhan S."/>
            <person name="Sundermann A.J."/>
            <person name="Mounaud S."/>
            <person name="Pasculle A.W."/>
            <person name="Nierman W.C."/>
            <person name="Driscoll E."/>
            <person name="Cumbie R."/>
            <person name="Clancy C.J."/>
            <person name="Dupont C.L."/>
        </authorList>
    </citation>
    <scope>NUCLEOTIDE SEQUENCE</scope>
    <source>
        <strain evidence="2">GL11</strain>
    </source>
</reference>
<comment type="caution">
    <text evidence="2">The sequence shown here is derived from an EMBL/GenBank/DDBJ whole genome shotgun (WGS) entry which is preliminary data.</text>
</comment>
<dbReference type="Proteomes" id="UP000716291">
    <property type="component" value="Unassembled WGS sequence"/>
</dbReference>
<evidence type="ECO:0000313" key="3">
    <source>
        <dbReference type="Proteomes" id="UP000716291"/>
    </source>
</evidence>
<protein>
    <submittedName>
        <fullName evidence="2">Uncharacterized protein</fullName>
    </submittedName>
</protein>
<organism evidence="2 3">
    <name type="scientific">Rhizopus oryzae</name>
    <name type="common">Mucormycosis agent</name>
    <name type="synonym">Rhizopus arrhizus var. delemar</name>
    <dbReference type="NCBI Taxonomy" id="64495"/>
    <lineage>
        <taxon>Eukaryota</taxon>
        <taxon>Fungi</taxon>
        <taxon>Fungi incertae sedis</taxon>
        <taxon>Mucoromycota</taxon>
        <taxon>Mucoromycotina</taxon>
        <taxon>Mucoromycetes</taxon>
        <taxon>Mucorales</taxon>
        <taxon>Mucorineae</taxon>
        <taxon>Rhizopodaceae</taxon>
        <taxon>Rhizopus</taxon>
    </lineage>
</organism>
<accession>A0A9P6WZC6</accession>